<organism evidence="1 2">
    <name type="scientific">Chryseobacterium soldanellicola</name>
    <dbReference type="NCBI Taxonomy" id="311333"/>
    <lineage>
        <taxon>Bacteria</taxon>
        <taxon>Pseudomonadati</taxon>
        <taxon>Bacteroidota</taxon>
        <taxon>Flavobacteriia</taxon>
        <taxon>Flavobacteriales</taxon>
        <taxon>Weeksellaceae</taxon>
        <taxon>Chryseobacterium group</taxon>
        <taxon>Chryseobacterium</taxon>
    </lineage>
</organism>
<accession>A0A1H1F7M6</accession>
<keyword evidence="2" id="KW-1185">Reference proteome</keyword>
<dbReference type="EMBL" id="FNKL01000004">
    <property type="protein sequence ID" value="SDQ97043.1"/>
    <property type="molecule type" value="Genomic_DNA"/>
</dbReference>
<protein>
    <submittedName>
        <fullName evidence="1">Uncharacterized protein</fullName>
    </submittedName>
</protein>
<gene>
    <name evidence="1" type="ORF">SAMN05421664_2911</name>
</gene>
<name>A0A1H1F7M6_9FLAO</name>
<sequence length="76" mass="8956">MFSCETKENKCSLEKKNIGNMSFQMPSDFQLKKSSSIDSETYNIFYKNKRIGSCYLGGYYKPFVEDYSITEEKEIY</sequence>
<proteinExistence type="predicted"/>
<dbReference type="AlphaFoldDB" id="A0A1H1F7M6"/>
<dbReference type="Proteomes" id="UP000199627">
    <property type="component" value="Unassembled WGS sequence"/>
</dbReference>
<dbReference type="RefSeq" id="WP_089756456.1">
    <property type="nucleotide sequence ID" value="NZ_FNKL01000004.1"/>
</dbReference>
<dbReference type="OrthoDB" id="1257275at2"/>
<evidence type="ECO:0000313" key="1">
    <source>
        <dbReference type="EMBL" id="SDQ97043.1"/>
    </source>
</evidence>
<reference evidence="2" key="1">
    <citation type="submission" date="2016-10" db="EMBL/GenBank/DDBJ databases">
        <authorList>
            <person name="Varghese N."/>
            <person name="Submissions S."/>
        </authorList>
    </citation>
    <scope>NUCLEOTIDE SEQUENCE [LARGE SCALE GENOMIC DNA]</scope>
    <source>
        <strain evidence="2">DSM 17072</strain>
    </source>
</reference>
<evidence type="ECO:0000313" key="2">
    <source>
        <dbReference type="Proteomes" id="UP000199627"/>
    </source>
</evidence>